<dbReference type="PANTHER" id="PTHR42188">
    <property type="entry name" value="23S RRNA-SPECIFIC ENDONUCLEASE VAPC20"/>
    <property type="match status" value="1"/>
</dbReference>
<dbReference type="Gene3D" id="3.40.50.1010">
    <property type="entry name" value="5'-nuclease"/>
    <property type="match status" value="1"/>
</dbReference>
<protein>
    <recommendedName>
        <fullName evidence="1">PIN domain-containing protein</fullName>
    </recommendedName>
</protein>
<name>A0A073CXD3_PLAA1</name>
<organism evidence="3 4">
    <name type="scientific">Planktothrix agardhii (strain NIVA-CYA 126/8)</name>
    <dbReference type="NCBI Taxonomy" id="388467"/>
    <lineage>
        <taxon>Bacteria</taxon>
        <taxon>Bacillati</taxon>
        <taxon>Cyanobacteriota</taxon>
        <taxon>Cyanophyceae</taxon>
        <taxon>Oscillatoriophycideae</taxon>
        <taxon>Oscillatoriales</taxon>
        <taxon>Microcoleaceae</taxon>
        <taxon>Planktothrix</taxon>
    </lineage>
</organism>
<dbReference type="InterPro" id="IPR029060">
    <property type="entry name" value="PIN-like_dom_sf"/>
</dbReference>
<accession>A0A073CXD3</accession>
<dbReference type="eggNOG" id="COG2402">
    <property type="taxonomic scope" value="Bacteria"/>
</dbReference>
<keyword evidence="4" id="KW-1185">Reference proteome</keyword>
<dbReference type="EMBL" id="CM002803">
    <property type="protein sequence ID" value="KEI68690.1"/>
    <property type="molecule type" value="Genomic_DNA"/>
</dbReference>
<proteinExistence type="predicted"/>
<evidence type="ECO:0000313" key="3">
    <source>
        <dbReference type="EMBL" id="KEI68690.1"/>
    </source>
</evidence>
<evidence type="ECO:0000313" key="4">
    <source>
        <dbReference type="Proteomes" id="UP000027395"/>
    </source>
</evidence>
<dbReference type="InterPro" id="IPR002716">
    <property type="entry name" value="PIN_dom"/>
</dbReference>
<dbReference type="EMBL" id="KU665237">
    <property type="protein sequence ID" value="AQY60425.1"/>
    <property type="molecule type" value="Genomic_DNA"/>
</dbReference>
<evidence type="ECO:0000259" key="1">
    <source>
        <dbReference type="Pfam" id="PF01850"/>
    </source>
</evidence>
<dbReference type="HOGENOM" id="CLU_136715_1_1_3"/>
<dbReference type="Proteomes" id="UP000027395">
    <property type="component" value="Chromosome"/>
</dbReference>
<dbReference type="AlphaFoldDB" id="A0A073CXD3"/>
<dbReference type="PATRIC" id="fig|388467.6.peg.3912"/>
<sequence>MSLNHYFLDASYIIALEIRDDQNHQKTTKHWQDLDKKDLKLTTTSYVFDEVVTFLNSRNLHSKAVEVGKRLINSSVVQFIHVDEKVFFDSWDLFQKYNDKSYSLTDCISFTIMRQLNINNALTFDQHFAQAGFQKIP</sequence>
<gene>
    <name evidence="2" type="primary">NC126_4247</name>
    <name evidence="3" type="ORF">A19Y_3971</name>
</gene>
<dbReference type="STRING" id="388467.A19Y_3971"/>
<dbReference type="GO" id="GO:0004521">
    <property type="term" value="F:RNA endonuclease activity"/>
    <property type="evidence" value="ECO:0007669"/>
    <property type="project" value="InterPro"/>
</dbReference>
<dbReference type="PANTHER" id="PTHR42188:SF1">
    <property type="entry name" value="23S RRNA-SPECIFIC ENDONUCLEASE VAPC20"/>
    <property type="match status" value="1"/>
</dbReference>
<dbReference type="InterPro" id="IPR039018">
    <property type="entry name" value="VapC20-like"/>
</dbReference>
<reference evidence="3 4" key="1">
    <citation type="journal article" date="2014" name="Appl. Environ. Microbiol.">
        <title>Elucidation of insertion elements encoded on plasmids and in vitro construction of shuttle vectors from the toxic cyanobacterium Planktothrix.</title>
        <authorList>
            <person name="Christiansen G."/>
            <person name="Goesmann A."/>
            <person name="Kurmayer R."/>
        </authorList>
    </citation>
    <scope>NUCLEOTIDE SEQUENCE [LARGE SCALE GENOMIC DNA]</scope>
    <source>
        <strain evidence="3 4">NIVA-CYA 126/8</strain>
    </source>
</reference>
<dbReference type="SUPFAM" id="SSF88723">
    <property type="entry name" value="PIN domain-like"/>
    <property type="match status" value="1"/>
</dbReference>
<feature type="domain" description="PIN" evidence="1">
    <location>
        <begin position="6"/>
        <end position="133"/>
    </location>
</feature>
<evidence type="ECO:0000313" key="2">
    <source>
        <dbReference type="EMBL" id="AQY60425.1"/>
    </source>
</evidence>
<dbReference type="RefSeq" id="WP_026798178.1">
    <property type="nucleotide sequence ID" value="NZ_CM002803.1"/>
</dbReference>
<dbReference type="Pfam" id="PF01850">
    <property type="entry name" value="PIN"/>
    <property type="match status" value="1"/>
</dbReference>
<dbReference type="GO" id="GO:0016075">
    <property type="term" value="P:rRNA catabolic process"/>
    <property type="evidence" value="ECO:0007669"/>
    <property type="project" value="TreeGrafter"/>
</dbReference>
<reference evidence="2" key="2">
    <citation type="journal article" date="2017" name="Front. Microbiol.">
        <title>Evolution of Anabaenopeptin Peptide Structural Variability in the Cyanobacterium Planktothrix.</title>
        <authorList>
            <person name="Entfellner E."/>
            <person name="Frei M."/>
            <person name="Christiansen G."/>
            <person name="Deng L."/>
            <person name="Blom J."/>
            <person name="Kurmayer R."/>
        </authorList>
    </citation>
    <scope>NUCLEOTIDE SEQUENCE</scope>
    <source>
        <strain evidence="2">NIVA-CYA 126/8</strain>
    </source>
</reference>